<accession>A0ABY2Z0E5</accession>
<evidence type="ECO:0000259" key="1">
    <source>
        <dbReference type="Pfam" id="PF01592"/>
    </source>
</evidence>
<dbReference type="SUPFAM" id="SSF82649">
    <property type="entry name" value="SufE/NifU"/>
    <property type="match status" value="1"/>
</dbReference>
<sequence>MISYSNQDKQKIIFEAYTNPKFLNKDFKDNEHTIKEHSGVCVDDIKLNLYFDGEKLIKAEYIGDGCSIFKASVELILEKVLNKDKKEILEIIDTYFKMINGENISEAEEDLLEKLNVFKNVKIHLNRLECASIMCRAIKKGL</sequence>
<dbReference type="EMBL" id="VHHP01000002">
    <property type="protein sequence ID" value="TPR54356.1"/>
    <property type="molecule type" value="Genomic_DNA"/>
</dbReference>
<dbReference type="InterPro" id="IPR002871">
    <property type="entry name" value="NIF_FeS_clus_asmbl_NifU_N"/>
</dbReference>
<evidence type="ECO:0000313" key="3">
    <source>
        <dbReference type="Proteomes" id="UP000316851"/>
    </source>
</evidence>
<evidence type="ECO:0000313" key="2">
    <source>
        <dbReference type="EMBL" id="TPR54356.1"/>
    </source>
</evidence>
<dbReference type="Pfam" id="PF01592">
    <property type="entry name" value="NifU_N"/>
    <property type="match status" value="1"/>
</dbReference>
<reference evidence="2" key="1">
    <citation type="submission" date="2019-06" db="EMBL/GenBank/DDBJ databases">
        <title>Mycoplasma neophronis type strain whole genome sequence.</title>
        <authorList>
            <person name="Spergser J."/>
        </authorList>
    </citation>
    <scope>NUCLEOTIDE SEQUENCE [LARGE SCALE GENOMIC DNA]</scope>
    <source>
        <strain evidence="2">DSM 24097</strain>
    </source>
</reference>
<keyword evidence="3" id="KW-1185">Reference proteome</keyword>
<dbReference type="Gene3D" id="3.90.1010.10">
    <property type="match status" value="1"/>
</dbReference>
<dbReference type="Proteomes" id="UP000316851">
    <property type="component" value="Unassembled WGS sequence"/>
</dbReference>
<feature type="domain" description="NIF system FeS cluster assembly NifU N-terminal" evidence="1">
    <location>
        <begin position="10"/>
        <end position="91"/>
    </location>
</feature>
<proteinExistence type="predicted"/>
<protein>
    <submittedName>
        <fullName evidence="2">Iron-sulfur cluster assembly scaffold protein</fullName>
    </submittedName>
</protein>
<comment type="caution">
    <text evidence="2">The sequence shown here is derived from an EMBL/GenBank/DDBJ whole genome shotgun (WGS) entry which is preliminary data.</text>
</comment>
<name>A0ABY2Z0E5_9BACT</name>
<organism evidence="2 3">
    <name type="scientific">Metamycoplasma neophronis</name>
    <dbReference type="NCBI Taxonomy" id="872983"/>
    <lineage>
        <taxon>Bacteria</taxon>
        <taxon>Bacillati</taxon>
        <taxon>Mycoplasmatota</taxon>
        <taxon>Mycoplasmoidales</taxon>
        <taxon>Metamycoplasmataceae</taxon>
        <taxon>Metamycoplasma</taxon>
    </lineage>
</organism>
<gene>
    <name evidence="2" type="ORF">FJR74_01100</name>
</gene>